<feature type="domain" description="Fe2OG dioxygenase" evidence="2">
    <location>
        <begin position="117"/>
        <end position="230"/>
    </location>
</feature>
<evidence type="ECO:0000313" key="4">
    <source>
        <dbReference type="Proteomes" id="UP000474175"/>
    </source>
</evidence>
<dbReference type="AlphaFoldDB" id="A0A6L9L7H7"/>
<dbReference type="Pfam" id="PF09859">
    <property type="entry name" value="Oxygenase-NA"/>
    <property type="match status" value="1"/>
</dbReference>
<dbReference type="InterPro" id="IPR018655">
    <property type="entry name" value="DUF2086"/>
</dbReference>
<gene>
    <name evidence="3" type="ORF">GK108_15885</name>
</gene>
<keyword evidence="4" id="KW-1185">Reference proteome</keyword>
<dbReference type="Proteomes" id="UP000474175">
    <property type="component" value="Unassembled WGS sequence"/>
</dbReference>
<dbReference type="RefSeq" id="WP_163950278.1">
    <property type="nucleotide sequence ID" value="NZ_JAAFZH010000006.1"/>
</dbReference>
<dbReference type="GO" id="GO:0016491">
    <property type="term" value="F:oxidoreductase activity"/>
    <property type="evidence" value="ECO:0007669"/>
    <property type="project" value="UniProtKB-KW"/>
</dbReference>
<evidence type="ECO:0000313" key="3">
    <source>
        <dbReference type="EMBL" id="NDU96360.1"/>
    </source>
</evidence>
<comment type="similarity">
    <text evidence="1">Belongs to the iron/ascorbate-dependent oxidoreductase family.</text>
</comment>
<dbReference type="GO" id="GO:0046872">
    <property type="term" value="F:metal ion binding"/>
    <property type="evidence" value="ECO:0007669"/>
    <property type="project" value="UniProtKB-KW"/>
</dbReference>
<sequence>MILTNLDRPTYQANLAETGFGLLPSILQKKECQELADLFDATELYRKTIVMQQHGYGSGEYKYFSYPLPPLVDQLRHDLFTQLAPVANDWNARLGLPLRYPDNLDEWLETCHQAGQNRPTPLMLKYGPGDWNALHQDLYGELYFPFQAVLFLSQPGVDYTGGEFIMTEQRPRMQSKATVLQPHQGQILVFTTRYRPAKSARGYYRTAMRHGVSDVHTGQRINLGLIFHDAA</sequence>
<evidence type="ECO:0000256" key="1">
    <source>
        <dbReference type="RuleBase" id="RU003682"/>
    </source>
</evidence>
<protein>
    <submittedName>
        <fullName evidence="3">2OG-Fe(II) oxygenase</fullName>
    </submittedName>
</protein>
<keyword evidence="1" id="KW-0408">Iron</keyword>
<dbReference type="Gene3D" id="2.60.120.620">
    <property type="entry name" value="q2cbj1_9rhob like domain"/>
    <property type="match status" value="1"/>
</dbReference>
<dbReference type="EMBL" id="JAAFZH010000006">
    <property type="protein sequence ID" value="NDU96360.1"/>
    <property type="molecule type" value="Genomic_DNA"/>
</dbReference>
<evidence type="ECO:0000259" key="2">
    <source>
        <dbReference type="PROSITE" id="PS51471"/>
    </source>
</evidence>
<proteinExistence type="inferred from homology"/>
<dbReference type="PROSITE" id="PS51471">
    <property type="entry name" value="FE2OG_OXY"/>
    <property type="match status" value="1"/>
</dbReference>
<comment type="caution">
    <text evidence="3">The sequence shown here is derived from an EMBL/GenBank/DDBJ whole genome shotgun (WGS) entry which is preliminary data.</text>
</comment>
<keyword evidence="1" id="KW-0479">Metal-binding</keyword>
<keyword evidence="1" id="KW-0560">Oxidoreductase</keyword>
<name>A0A6L9L7H7_9BACT</name>
<reference evidence="3 4" key="1">
    <citation type="submission" date="2020-02" db="EMBL/GenBank/DDBJ databases">
        <title>Draft genome sequence of two Spirosoma agri KCTC 52727 and Spirosoma terrae KCTC 52035.</title>
        <authorList>
            <person name="Rojas J."/>
            <person name="Ambika Manirajan B."/>
            <person name="Suarez C."/>
            <person name="Ratering S."/>
            <person name="Schnell S."/>
        </authorList>
    </citation>
    <scope>NUCLEOTIDE SEQUENCE [LARGE SCALE GENOMIC DNA]</scope>
    <source>
        <strain evidence="3 4">KCTC 52035</strain>
    </source>
</reference>
<accession>A0A6L9L7H7</accession>
<organism evidence="3 4">
    <name type="scientific">Spirosoma terrae</name>
    <dbReference type="NCBI Taxonomy" id="1968276"/>
    <lineage>
        <taxon>Bacteria</taxon>
        <taxon>Pseudomonadati</taxon>
        <taxon>Bacteroidota</taxon>
        <taxon>Cytophagia</taxon>
        <taxon>Cytophagales</taxon>
        <taxon>Cytophagaceae</taxon>
        <taxon>Spirosoma</taxon>
    </lineage>
</organism>
<dbReference type="InterPro" id="IPR005123">
    <property type="entry name" value="Oxoglu/Fe-dep_dioxygenase_dom"/>
</dbReference>